<name>A0A345UHI7_9BACT</name>
<dbReference type="RefSeq" id="WP_114983260.1">
    <property type="nucleotide sequence ID" value="NZ_CP027806.1"/>
</dbReference>
<dbReference type="Proteomes" id="UP000254808">
    <property type="component" value="Chromosome"/>
</dbReference>
<gene>
    <name evidence="1" type="ORF">CYPRO_0655</name>
</gene>
<evidence type="ECO:0000313" key="2">
    <source>
        <dbReference type="Proteomes" id="UP000254808"/>
    </source>
</evidence>
<reference evidence="1 2" key="1">
    <citation type="submission" date="2018-03" db="EMBL/GenBank/DDBJ databases">
        <title>Phenotypic and genomic properties of Cyclonatronum proteinivorum gen. nov., sp. nov., a haloalkaliphilic bacteroidete from soda lakes possessing Na+-translocating rhodopsin.</title>
        <authorList>
            <person name="Toshchakov S.V."/>
            <person name="Korzhenkov A."/>
            <person name="Samarov N.I."/>
            <person name="Kublanov I.V."/>
            <person name="Muntyan M.S."/>
            <person name="Sorokin D.Y."/>
        </authorList>
    </citation>
    <scope>NUCLEOTIDE SEQUENCE [LARGE SCALE GENOMIC DNA]</scope>
    <source>
        <strain evidence="1 2">Omega</strain>
    </source>
</reference>
<accession>A0A345UHI7</accession>
<keyword evidence="2" id="KW-1185">Reference proteome</keyword>
<dbReference type="EMBL" id="CP027806">
    <property type="protein sequence ID" value="AXI99938.1"/>
    <property type="molecule type" value="Genomic_DNA"/>
</dbReference>
<evidence type="ECO:0000313" key="1">
    <source>
        <dbReference type="EMBL" id="AXI99938.1"/>
    </source>
</evidence>
<sequence>MNTKTALLRILSNSTDVAATKWLYELAVNIGVVYIRHRVRKGSIDLDFLHSDEMYVAQTSVAELFARDDENKFKCLCGCELLQNIEQSALQDVEIQFKRVVVTKVRDGIYLLYKQHDAQLNRILRNLKTSFANFSDLNISDTGIVHFANSNENKETIPEQILERIIVNAANSTVNTPQLLAKLVESFNRYQEYNISINLTELAILIRSAAYSIGNVSNNFSIGTEEIAEAECLKAVIEKAIKKIKKRYKPGYVEKKKMPDWLFESYLSSIKNLYLAKLTNGDSAEGSIFYYLKEEIPNLKNEEYRDGHRVTVEYLIKLSREQILADYRKI</sequence>
<protein>
    <submittedName>
        <fullName evidence="1">Uncharacterized protein</fullName>
    </submittedName>
</protein>
<dbReference type="KEGG" id="cprv:CYPRO_0655"/>
<organism evidence="1 2">
    <name type="scientific">Cyclonatronum proteinivorum</name>
    <dbReference type="NCBI Taxonomy" id="1457365"/>
    <lineage>
        <taxon>Bacteria</taxon>
        <taxon>Pseudomonadati</taxon>
        <taxon>Balneolota</taxon>
        <taxon>Balneolia</taxon>
        <taxon>Balneolales</taxon>
        <taxon>Cyclonatronaceae</taxon>
        <taxon>Cyclonatronum</taxon>
    </lineage>
</organism>
<proteinExistence type="predicted"/>
<dbReference type="AlphaFoldDB" id="A0A345UHI7"/>